<feature type="domain" description="Glycosyl transferase family 1" evidence="3">
    <location>
        <begin position="211"/>
        <end position="384"/>
    </location>
</feature>
<dbReference type="InterPro" id="IPR028098">
    <property type="entry name" value="Glyco_trans_4-like_N"/>
</dbReference>
<evidence type="ECO:0000259" key="4">
    <source>
        <dbReference type="Pfam" id="PF13439"/>
    </source>
</evidence>
<name>A0A841T5N1_9BACL</name>
<evidence type="ECO:0000313" key="6">
    <source>
        <dbReference type="Proteomes" id="UP000574133"/>
    </source>
</evidence>
<keyword evidence="6" id="KW-1185">Reference proteome</keyword>
<gene>
    <name evidence="5" type="ORF">H4Q31_05795</name>
</gene>
<dbReference type="CDD" id="cd03801">
    <property type="entry name" value="GT4_PimA-like"/>
    <property type="match status" value="1"/>
</dbReference>
<feature type="domain" description="Glycosyltransferase subfamily 4-like N-terminal" evidence="4">
    <location>
        <begin position="37"/>
        <end position="198"/>
    </location>
</feature>
<evidence type="ECO:0000256" key="1">
    <source>
        <dbReference type="ARBA" id="ARBA00022676"/>
    </source>
</evidence>
<dbReference type="InterPro" id="IPR001296">
    <property type="entry name" value="Glyco_trans_1"/>
</dbReference>
<dbReference type="RefSeq" id="WP_185178132.1">
    <property type="nucleotide sequence ID" value="NZ_JACJVN010000023.1"/>
</dbReference>
<evidence type="ECO:0000256" key="2">
    <source>
        <dbReference type="ARBA" id="ARBA00022679"/>
    </source>
</evidence>
<keyword evidence="1" id="KW-0328">Glycosyltransferase</keyword>
<dbReference type="PANTHER" id="PTHR12526">
    <property type="entry name" value="GLYCOSYLTRANSFERASE"/>
    <property type="match status" value="1"/>
</dbReference>
<dbReference type="GO" id="GO:0016757">
    <property type="term" value="F:glycosyltransferase activity"/>
    <property type="evidence" value="ECO:0007669"/>
    <property type="project" value="UniProtKB-KW"/>
</dbReference>
<evidence type="ECO:0000313" key="5">
    <source>
        <dbReference type="EMBL" id="MBB6676843.1"/>
    </source>
</evidence>
<dbReference type="EMBL" id="JACJVN010000023">
    <property type="protein sequence ID" value="MBB6676843.1"/>
    <property type="molecule type" value="Genomic_DNA"/>
</dbReference>
<evidence type="ECO:0000259" key="3">
    <source>
        <dbReference type="Pfam" id="PF00534"/>
    </source>
</evidence>
<dbReference type="Proteomes" id="UP000574133">
    <property type="component" value="Unassembled WGS sequence"/>
</dbReference>
<organism evidence="5 6">
    <name type="scientific">Cohnella lubricantis</name>
    <dbReference type="NCBI Taxonomy" id="2163172"/>
    <lineage>
        <taxon>Bacteria</taxon>
        <taxon>Bacillati</taxon>
        <taxon>Bacillota</taxon>
        <taxon>Bacilli</taxon>
        <taxon>Bacillales</taxon>
        <taxon>Paenibacillaceae</taxon>
        <taxon>Cohnella</taxon>
    </lineage>
</organism>
<dbReference type="PANTHER" id="PTHR12526:SF510">
    <property type="entry name" value="D-INOSITOL 3-PHOSPHATE GLYCOSYLTRANSFERASE"/>
    <property type="match status" value="1"/>
</dbReference>
<dbReference type="Gene3D" id="3.40.50.2000">
    <property type="entry name" value="Glycogen Phosphorylase B"/>
    <property type="match status" value="2"/>
</dbReference>
<dbReference type="SUPFAM" id="SSF53756">
    <property type="entry name" value="UDP-Glycosyltransferase/glycogen phosphorylase"/>
    <property type="match status" value="1"/>
</dbReference>
<dbReference type="Pfam" id="PF00534">
    <property type="entry name" value="Glycos_transf_1"/>
    <property type="match status" value="1"/>
</dbReference>
<proteinExistence type="predicted"/>
<accession>A0A841T5N1</accession>
<reference evidence="5 6" key="1">
    <citation type="submission" date="2020-08" db="EMBL/GenBank/DDBJ databases">
        <title>Cohnella phylogeny.</title>
        <authorList>
            <person name="Dunlap C."/>
        </authorList>
    </citation>
    <scope>NUCLEOTIDE SEQUENCE [LARGE SCALE GENOMIC DNA]</scope>
    <source>
        <strain evidence="5 6">DSM 103658</strain>
    </source>
</reference>
<keyword evidence="2 5" id="KW-0808">Transferase</keyword>
<dbReference type="AlphaFoldDB" id="A0A841T5N1"/>
<protein>
    <submittedName>
        <fullName evidence="5">Glycosyltransferase family 4 protein</fullName>
    </submittedName>
</protein>
<dbReference type="Pfam" id="PF13439">
    <property type="entry name" value="Glyco_transf_4"/>
    <property type="match status" value="1"/>
</dbReference>
<comment type="caution">
    <text evidence="5">The sequence shown here is derived from an EMBL/GenBank/DDBJ whole genome shotgun (WGS) entry which is preliminary data.</text>
</comment>
<sequence>MGAGRANGNRYLRAGDSGTEGKENGMKVAFYNHTSVVSGAEISLLLTAKHLKQATPIVFAPAGELLERAAVLGIEVSPIASYRAKLSSNPLRIAKDIIGMFGAGLRFALAIRNSGVDLVHANSLRAGIIAALFRWLHRRPVIWHVRDIPPAGVIGRGIQRLAARRVEAILNISKAVMDKFDHRILGSKLHLVPNGVELPRDDEPAAESRSREHIRLQLDTPADAKAIAIIGQIAPWKRQEDAIRAAGELVAQGHDVYLWVVGEAKFREENVRYGHSLVRLAEELGLSGRVRFAGFRQDVSAICRAADALLLCSDNEPFGRVLIEAMSHSLPVAATNAGGVPEIVEDGISGLLYPVGDVKALATCVTRLLTDKPLRERLVTTAKRRVGSQFTIQSTAERVEAVYGTIYRPDRLRNAELRERNSYES</sequence>